<keyword evidence="2 9" id="KW-0820">tRNA-binding</keyword>
<feature type="binding site" evidence="9">
    <location>
        <position position="594"/>
    </location>
    <ligand>
        <name>Zn(2+)</name>
        <dbReference type="ChEBI" id="CHEBI:29105"/>
    </ligand>
</feature>
<dbReference type="FunFam" id="3.30.980.10:FF:000004">
    <property type="entry name" value="Alanine--tRNA ligase, cytoplasmic"/>
    <property type="match status" value="1"/>
</dbReference>
<dbReference type="GO" id="GO:0008270">
    <property type="term" value="F:zinc ion binding"/>
    <property type="evidence" value="ECO:0007669"/>
    <property type="project" value="UniProtKB-UniRule"/>
</dbReference>
<dbReference type="PANTHER" id="PTHR11777:SF9">
    <property type="entry name" value="ALANINE--TRNA LIGASE, CYTOPLASMIC"/>
    <property type="match status" value="1"/>
</dbReference>
<gene>
    <name evidence="9" type="primary">alaS</name>
    <name evidence="11" type="ORF">COV31_01270</name>
</gene>
<keyword evidence="9" id="KW-0862">Zinc</keyword>
<feature type="binding site" evidence="9">
    <location>
        <position position="590"/>
    </location>
    <ligand>
        <name>Zn(2+)</name>
        <dbReference type="ChEBI" id="CHEBI:29105"/>
    </ligand>
</feature>
<evidence type="ECO:0000256" key="4">
    <source>
        <dbReference type="ARBA" id="ARBA00022741"/>
    </source>
</evidence>
<dbReference type="GO" id="GO:0000049">
    <property type="term" value="F:tRNA binding"/>
    <property type="evidence" value="ECO:0007669"/>
    <property type="project" value="UniProtKB-KW"/>
</dbReference>
<comment type="cofactor">
    <cofactor evidence="9">
        <name>Zn(2+)</name>
        <dbReference type="ChEBI" id="CHEBI:29105"/>
    </cofactor>
    <text evidence="9">Binds 1 zinc ion per subunit.</text>
</comment>
<evidence type="ECO:0000256" key="1">
    <source>
        <dbReference type="ARBA" id="ARBA00008226"/>
    </source>
</evidence>
<dbReference type="EMBL" id="PCXO01000005">
    <property type="protein sequence ID" value="PIR41483.1"/>
    <property type="molecule type" value="Genomic_DNA"/>
</dbReference>
<reference evidence="11 12" key="1">
    <citation type="submission" date="2017-09" db="EMBL/GenBank/DDBJ databases">
        <title>Depth-based differentiation of microbial function through sediment-hosted aquifers and enrichment of novel symbionts in the deep terrestrial subsurface.</title>
        <authorList>
            <person name="Probst A.J."/>
            <person name="Ladd B."/>
            <person name="Jarett J.K."/>
            <person name="Geller-Mcgrath D.E."/>
            <person name="Sieber C.M."/>
            <person name="Emerson J.B."/>
            <person name="Anantharaman K."/>
            <person name="Thomas B.C."/>
            <person name="Malmstrom R."/>
            <person name="Stieglmeier M."/>
            <person name="Klingl A."/>
            <person name="Woyke T."/>
            <person name="Ryan C.M."/>
            <person name="Banfield J.F."/>
        </authorList>
    </citation>
    <scope>NUCLEOTIDE SEQUENCE [LARGE SCALE GENOMIC DNA]</scope>
    <source>
        <strain evidence="11">CG10_big_fil_rev_8_21_14_0_10_46_23</strain>
    </source>
</reference>
<keyword evidence="8 9" id="KW-0030">Aminoacyl-tRNA synthetase</keyword>
<evidence type="ECO:0000256" key="6">
    <source>
        <dbReference type="ARBA" id="ARBA00022884"/>
    </source>
</evidence>
<dbReference type="GO" id="GO:0004813">
    <property type="term" value="F:alanine-tRNA ligase activity"/>
    <property type="evidence" value="ECO:0007669"/>
    <property type="project" value="UniProtKB-UniRule"/>
</dbReference>
<dbReference type="HAMAP" id="MF_00036_B">
    <property type="entry name" value="Ala_tRNA_synth_B"/>
    <property type="match status" value="1"/>
</dbReference>
<dbReference type="Gene3D" id="3.30.54.20">
    <property type="match status" value="1"/>
</dbReference>
<dbReference type="SUPFAM" id="SSF55186">
    <property type="entry name" value="ThrRS/AlaRS common domain"/>
    <property type="match status" value="1"/>
</dbReference>
<evidence type="ECO:0000256" key="3">
    <source>
        <dbReference type="ARBA" id="ARBA00022598"/>
    </source>
</evidence>
<evidence type="ECO:0000256" key="2">
    <source>
        <dbReference type="ARBA" id="ARBA00022555"/>
    </source>
</evidence>
<evidence type="ECO:0000256" key="8">
    <source>
        <dbReference type="ARBA" id="ARBA00023146"/>
    </source>
</evidence>
<feature type="binding site" evidence="9">
    <location>
        <position position="487"/>
    </location>
    <ligand>
        <name>Zn(2+)</name>
        <dbReference type="ChEBI" id="CHEBI:29105"/>
    </ligand>
</feature>
<dbReference type="InterPro" id="IPR023033">
    <property type="entry name" value="Ala_tRNA_ligase_euk/bac"/>
</dbReference>
<accession>A0A2H0R4P2</accession>
<comment type="similarity">
    <text evidence="1 9">Belongs to the class-II aminoacyl-tRNA synthetase family.</text>
</comment>
<dbReference type="GO" id="GO:0006419">
    <property type="term" value="P:alanyl-tRNA aminoacylation"/>
    <property type="evidence" value="ECO:0007669"/>
    <property type="project" value="UniProtKB-UniRule"/>
</dbReference>
<comment type="subcellular location">
    <subcellularLocation>
        <location evidence="9">Cytoplasm</location>
    </subcellularLocation>
</comment>
<proteinExistence type="inferred from homology"/>
<sequence>MKRQFLYTGFVKSAQIRQKFLDFFEAKGHTIVPSFSLVPDNDPTTLFTSSGMQPMVPYLLGQEHPLGRRIVDSQRCFRAVDIEEVGDSRHTTFFEMLGNWSFGDYFKKEQLTWLYEFLTKELQIDSDKLYVTCFGGDNQFKLPKDTESYAIWKELGVPEERISFYGGEKNWWNRGKTGPATTPIGDPCGPDSEVFYEFSDIAHNPKFGEECHVNCDCGRYVEIANSVFMEYLKQDETTFVPLAQKNVDFGGGLERIAMAVNNEADIFKAVEVLEAIIKELERLGANASVDYLANNFPLRIIADHIRAAVFMIQDGIVPSNKEAGYVLRRLIRRSALQLHQLQIKDLVVWKNLVGIIAEHYGDLYPELISNRNGNLEILLAEVNKFNETLEKGLKEITKVEQLDGKLAFKLYETYGFPFELTEEIARERGQAVEYGVFRAEFKKHQTLSRQNSKSKFGGHGLILDTGELKAGDEIELKKATRLHTATHLLQASLRKVLGENIQQRGSDINADRLRFDFSFERKLTDEEKERVEMNVNHFIKEGLKVTKQEMSYDEAIKSGALAFFKQKYPERVTVYTIATNSGEIISKELCGGPHIDNSSKLGSFEIKKEESVGAGVRRIKAVLQ</sequence>
<keyword evidence="6 9" id="KW-0694">RNA-binding</keyword>
<dbReference type="EC" id="6.1.1.7" evidence="9"/>
<keyword evidence="7 9" id="KW-0648">Protein biosynthesis</keyword>
<evidence type="ECO:0000313" key="12">
    <source>
        <dbReference type="Proteomes" id="UP000230232"/>
    </source>
</evidence>
<dbReference type="InterPro" id="IPR045864">
    <property type="entry name" value="aa-tRNA-synth_II/BPL/LPL"/>
</dbReference>
<dbReference type="Proteomes" id="UP000230232">
    <property type="component" value="Unassembled WGS sequence"/>
</dbReference>
<organism evidence="11 12">
    <name type="scientific">Candidatus Yanofskybacteria bacterium CG10_big_fil_rev_8_21_14_0_10_46_23</name>
    <dbReference type="NCBI Taxonomy" id="1975098"/>
    <lineage>
        <taxon>Bacteria</taxon>
        <taxon>Candidatus Yanofskyibacteriota</taxon>
    </lineage>
</organism>
<name>A0A2H0R4P2_9BACT</name>
<feature type="domain" description="Alanyl-transfer RNA synthetases family profile" evidence="10">
    <location>
        <begin position="11"/>
        <end position="624"/>
    </location>
</feature>
<evidence type="ECO:0000256" key="7">
    <source>
        <dbReference type="ARBA" id="ARBA00022917"/>
    </source>
</evidence>
<dbReference type="GO" id="GO:0005524">
    <property type="term" value="F:ATP binding"/>
    <property type="evidence" value="ECO:0007669"/>
    <property type="project" value="UniProtKB-UniRule"/>
</dbReference>
<dbReference type="InterPro" id="IPR002318">
    <property type="entry name" value="Ala-tRNA-lgiase_IIc"/>
</dbReference>
<dbReference type="CDD" id="cd00673">
    <property type="entry name" value="AlaRS_core"/>
    <property type="match status" value="1"/>
</dbReference>
<dbReference type="InterPro" id="IPR018163">
    <property type="entry name" value="Thr/Ala-tRNA-synth_IIc_edit"/>
</dbReference>
<dbReference type="GO" id="GO:0002161">
    <property type="term" value="F:aminoacyl-tRNA deacylase activity"/>
    <property type="evidence" value="ECO:0007669"/>
    <property type="project" value="TreeGrafter"/>
</dbReference>
<evidence type="ECO:0000259" key="10">
    <source>
        <dbReference type="PROSITE" id="PS50860"/>
    </source>
</evidence>
<dbReference type="SUPFAM" id="SSF101353">
    <property type="entry name" value="Putative anticodon-binding domain of alanyl-tRNA synthetase (AlaRS)"/>
    <property type="match status" value="1"/>
</dbReference>
<keyword evidence="4 9" id="KW-0547">Nucleotide-binding</keyword>
<dbReference type="SUPFAM" id="SSF55681">
    <property type="entry name" value="Class II aaRS and biotin synthetases"/>
    <property type="match status" value="1"/>
</dbReference>
<dbReference type="PANTHER" id="PTHR11777">
    <property type="entry name" value="ALANYL-TRNA SYNTHETASE"/>
    <property type="match status" value="1"/>
</dbReference>
<comment type="domain">
    <text evidence="9">Consists of three domains; the N-terminal catalytic domain, the editing domain and the C-terminal C-Ala domain. The editing domain removes incorrectly charged amino acids, while the C-Ala domain, along with tRNA(Ala), serves as a bridge to cooperatively bring together the editing and aminoacylation centers thus stimulating deacylation of misacylated tRNAs.</text>
</comment>
<dbReference type="InterPro" id="IPR018164">
    <property type="entry name" value="Ala-tRNA-synth_IIc_N"/>
</dbReference>
<comment type="catalytic activity">
    <reaction evidence="9">
        <text>tRNA(Ala) + L-alanine + ATP = L-alanyl-tRNA(Ala) + AMP + diphosphate</text>
        <dbReference type="Rhea" id="RHEA:12540"/>
        <dbReference type="Rhea" id="RHEA-COMP:9657"/>
        <dbReference type="Rhea" id="RHEA-COMP:9923"/>
        <dbReference type="ChEBI" id="CHEBI:30616"/>
        <dbReference type="ChEBI" id="CHEBI:33019"/>
        <dbReference type="ChEBI" id="CHEBI:57972"/>
        <dbReference type="ChEBI" id="CHEBI:78442"/>
        <dbReference type="ChEBI" id="CHEBI:78497"/>
        <dbReference type="ChEBI" id="CHEBI:456215"/>
        <dbReference type="EC" id="6.1.1.7"/>
    </reaction>
</comment>
<evidence type="ECO:0000313" key="11">
    <source>
        <dbReference type="EMBL" id="PIR41483.1"/>
    </source>
</evidence>
<dbReference type="Pfam" id="PF07973">
    <property type="entry name" value="tRNA_SAD"/>
    <property type="match status" value="1"/>
</dbReference>
<dbReference type="Gene3D" id="3.30.930.10">
    <property type="entry name" value="Bira Bifunctional Protein, Domain 2"/>
    <property type="match status" value="1"/>
</dbReference>
<evidence type="ECO:0000256" key="9">
    <source>
        <dbReference type="HAMAP-Rule" id="MF_00036"/>
    </source>
</evidence>
<keyword evidence="5 9" id="KW-0067">ATP-binding</keyword>
<protein>
    <recommendedName>
        <fullName evidence="9">Alanine--tRNA ligase</fullName>
        <ecNumber evidence="9">6.1.1.7</ecNumber>
    </recommendedName>
    <alternativeName>
        <fullName evidence="9">Alanyl-tRNA synthetase</fullName>
        <shortName evidence="9">AlaRS</shortName>
    </alternativeName>
</protein>
<comment type="function">
    <text evidence="9">Catalyzes the attachment of alanine to tRNA(Ala) in a two-step reaction: alanine is first activated by ATP to form Ala-AMP and then transferred to the acceptor end of tRNA(Ala). Also edits incorrectly charged Ser-tRNA(Ala) and Gly-tRNA(Ala) via its editing domain.</text>
</comment>
<comment type="caution">
    <text evidence="11">The sequence shown here is derived from an EMBL/GenBank/DDBJ whole genome shotgun (WGS) entry which is preliminary data.</text>
</comment>
<keyword evidence="3 9" id="KW-0436">Ligase</keyword>
<dbReference type="PROSITE" id="PS50860">
    <property type="entry name" value="AA_TRNA_LIGASE_II_ALA"/>
    <property type="match status" value="1"/>
</dbReference>
<dbReference type="Pfam" id="PF01411">
    <property type="entry name" value="tRNA-synt_2c"/>
    <property type="match status" value="1"/>
</dbReference>
<feature type="binding site" evidence="9">
    <location>
        <position position="483"/>
    </location>
    <ligand>
        <name>Zn(2+)</name>
        <dbReference type="ChEBI" id="CHEBI:29105"/>
    </ligand>
</feature>
<dbReference type="Gene3D" id="3.30.980.10">
    <property type="entry name" value="Threonyl-trna Synthetase, Chain A, domain 2"/>
    <property type="match status" value="1"/>
</dbReference>
<dbReference type="InterPro" id="IPR018162">
    <property type="entry name" value="Ala-tRNA-ligase_IIc_anticod-bd"/>
</dbReference>
<dbReference type="InterPro" id="IPR018165">
    <property type="entry name" value="Ala-tRNA-synth_IIc_core"/>
</dbReference>
<dbReference type="AlphaFoldDB" id="A0A2H0R4P2"/>
<dbReference type="SMART" id="SM00863">
    <property type="entry name" value="tRNA_SAD"/>
    <property type="match status" value="1"/>
</dbReference>
<keyword evidence="9" id="KW-0479">Metal-binding</keyword>
<keyword evidence="9" id="KW-0963">Cytoplasm</keyword>
<dbReference type="GO" id="GO:0005737">
    <property type="term" value="C:cytoplasm"/>
    <property type="evidence" value="ECO:0007669"/>
    <property type="project" value="UniProtKB-SubCell"/>
</dbReference>
<dbReference type="InterPro" id="IPR050058">
    <property type="entry name" value="Ala-tRNA_ligase"/>
</dbReference>
<dbReference type="InterPro" id="IPR012947">
    <property type="entry name" value="tRNA_SAD"/>
</dbReference>
<evidence type="ECO:0000256" key="5">
    <source>
        <dbReference type="ARBA" id="ARBA00022840"/>
    </source>
</evidence>
<dbReference type="NCBIfam" id="NF002436">
    <property type="entry name" value="PRK01584.1"/>
    <property type="match status" value="1"/>
</dbReference>
<dbReference type="PRINTS" id="PR00980">
    <property type="entry name" value="TRNASYNTHALA"/>
</dbReference>